<dbReference type="OrthoDB" id="610082at2"/>
<sequence length="254" mass="27888">MKKYTIALFFILGLSACKKNNENPSPEAGFNFGDAKESSITVKVGTTIVPVNNSSNAVSYLWDLGNGTTSTEKTPVLSFDKGGDFKISLTVKNKDGVVSTVQKQVKVLSPQVNQIKITDLAKWTPFPFSDLTKFAGGTVWVEVYKSKNTLLTYDRILNRDFEFPDYFKSNVVNVPADATYPVVIDVPGKLALDDKVSKKYSFVFALYVKDASGTHLLFTSDFVGSTTVLTDFSGGFEWSSTVNNTKLSLDGVYQ</sequence>
<protein>
    <submittedName>
        <fullName evidence="2">PKD domain-containing protein</fullName>
    </submittedName>
</protein>
<reference evidence="2 3" key="1">
    <citation type="submission" date="2018-06" db="EMBL/GenBank/DDBJ databases">
        <title>Genomic Encyclopedia of Archaeal and Bacterial Type Strains, Phase II (KMG-II): from individual species to whole genera.</title>
        <authorList>
            <person name="Goeker M."/>
        </authorList>
    </citation>
    <scope>NUCLEOTIDE SEQUENCE [LARGE SCALE GENOMIC DNA]</scope>
    <source>
        <strain evidence="2 3">DSM 27372</strain>
    </source>
</reference>
<dbReference type="Proteomes" id="UP000248198">
    <property type="component" value="Unassembled WGS sequence"/>
</dbReference>
<dbReference type="SMART" id="SM00089">
    <property type="entry name" value="PKD"/>
    <property type="match status" value="1"/>
</dbReference>
<feature type="domain" description="PKD" evidence="1">
    <location>
        <begin position="52"/>
        <end position="114"/>
    </location>
</feature>
<accession>A0A318ULX6</accession>
<gene>
    <name evidence="2" type="ORF">B0O44_101884</name>
</gene>
<organism evidence="2 3">
    <name type="scientific">Pedobacter nutrimenti</name>
    <dbReference type="NCBI Taxonomy" id="1241337"/>
    <lineage>
        <taxon>Bacteria</taxon>
        <taxon>Pseudomonadati</taxon>
        <taxon>Bacteroidota</taxon>
        <taxon>Sphingobacteriia</taxon>
        <taxon>Sphingobacteriales</taxon>
        <taxon>Sphingobacteriaceae</taxon>
        <taxon>Pedobacter</taxon>
    </lineage>
</organism>
<evidence type="ECO:0000313" key="3">
    <source>
        <dbReference type="Proteomes" id="UP000248198"/>
    </source>
</evidence>
<dbReference type="AlphaFoldDB" id="A0A318ULX6"/>
<dbReference type="Pfam" id="PF18911">
    <property type="entry name" value="PKD_4"/>
    <property type="match status" value="1"/>
</dbReference>
<dbReference type="EMBL" id="QKLU01000001">
    <property type="protein sequence ID" value="PYF77402.1"/>
    <property type="molecule type" value="Genomic_DNA"/>
</dbReference>
<evidence type="ECO:0000259" key="1">
    <source>
        <dbReference type="PROSITE" id="PS50093"/>
    </source>
</evidence>
<dbReference type="InterPro" id="IPR022409">
    <property type="entry name" value="PKD/Chitinase_dom"/>
</dbReference>
<dbReference type="SUPFAM" id="SSF49299">
    <property type="entry name" value="PKD domain"/>
    <property type="match status" value="1"/>
</dbReference>
<dbReference type="PROSITE" id="PS51257">
    <property type="entry name" value="PROKAR_LIPOPROTEIN"/>
    <property type="match status" value="1"/>
</dbReference>
<dbReference type="PROSITE" id="PS50093">
    <property type="entry name" value="PKD"/>
    <property type="match status" value="1"/>
</dbReference>
<proteinExistence type="predicted"/>
<dbReference type="Gene3D" id="2.60.40.10">
    <property type="entry name" value="Immunoglobulins"/>
    <property type="match status" value="1"/>
</dbReference>
<comment type="caution">
    <text evidence="2">The sequence shown here is derived from an EMBL/GenBank/DDBJ whole genome shotgun (WGS) entry which is preliminary data.</text>
</comment>
<evidence type="ECO:0000313" key="2">
    <source>
        <dbReference type="EMBL" id="PYF77402.1"/>
    </source>
</evidence>
<dbReference type="CDD" id="cd00146">
    <property type="entry name" value="PKD"/>
    <property type="match status" value="1"/>
</dbReference>
<dbReference type="RefSeq" id="WP_110827444.1">
    <property type="nucleotide sequence ID" value="NZ_QKLU01000001.1"/>
</dbReference>
<keyword evidence="3" id="KW-1185">Reference proteome</keyword>
<dbReference type="InterPro" id="IPR013783">
    <property type="entry name" value="Ig-like_fold"/>
</dbReference>
<dbReference type="InterPro" id="IPR035986">
    <property type="entry name" value="PKD_dom_sf"/>
</dbReference>
<dbReference type="InterPro" id="IPR000601">
    <property type="entry name" value="PKD_dom"/>
</dbReference>
<name>A0A318ULX6_9SPHI</name>